<dbReference type="InterPro" id="IPR035979">
    <property type="entry name" value="RBD_domain_sf"/>
</dbReference>
<dbReference type="EMBL" id="JANBVO010000005">
    <property type="protein sequence ID" value="KAJ9151743.1"/>
    <property type="molecule type" value="Genomic_DNA"/>
</dbReference>
<dbReference type="PANTHER" id="PTHR48039">
    <property type="entry name" value="RNA-BINDING MOTIF PROTEIN 14B"/>
    <property type="match status" value="1"/>
</dbReference>
<organism evidence="12 13">
    <name type="scientific">Pleurostoma richardsiae</name>
    <dbReference type="NCBI Taxonomy" id="41990"/>
    <lineage>
        <taxon>Eukaryota</taxon>
        <taxon>Fungi</taxon>
        <taxon>Dikarya</taxon>
        <taxon>Ascomycota</taxon>
        <taxon>Pezizomycotina</taxon>
        <taxon>Sordariomycetes</taxon>
        <taxon>Sordariomycetidae</taxon>
        <taxon>Calosphaeriales</taxon>
        <taxon>Pleurostomataceae</taxon>
        <taxon>Pleurostoma</taxon>
    </lineage>
</organism>
<keyword evidence="13" id="KW-1185">Reference proteome</keyword>
<dbReference type="GO" id="GO:1990904">
    <property type="term" value="C:ribonucleoprotein complex"/>
    <property type="evidence" value="ECO:0007669"/>
    <property type="project" value="UniProtKB-KW"/>
</dbReference>
<dbReference type="Pfam" id="PF00076">
    <property type="entry name" value="RRM_1"/>
    <property type="match status" value="5"/>
</dbReference>
<evidence type="ECO:0000256" key="8">
    <source>
        <dbReference type="ARBA" id="ARBA00023274"/>
    </source>
</evidence>
<dbReference type="PROSITE" id="PS50102">
    <property type="entry name" value="RRM"/>
    <property type="match status" value="5"/>
</dbReference>
<dbReference type="Gene3D" id="3.30.70.330">
    <property type="match status" value="5"/>
</dbReference>
<evidence type="ECO:0000313" key="13">
    <source>
        <dbReference type="Proteomes" id="UP001174694"/>
    </source>
</evidence>
<comment type="subcellular location">
    <subcellularLocation>
        <location evidence="1">Nucleus</location>
    </subcellularLocation>
</comment>
<keyword evidence="4" id="KW-0698">rRNA processing</keyword>
<name>A0AA38VXL9_9PEZI</name>
<feature type="region of interest" description="Disordered" evidence="10">
    <location>
        <begin position="157"/>
        <end position="304"/>
    </location>
</feature>
<evidence type="ECO:0000259" key="11">
    <source>
        <dbReference type="PROSITE" id="PS50102"/>
    </source>
</evidence>
<evidence type="ECO:0000256" key="5">
    <source>
        <dbReference type="ARBA" id="ARBA00022737"/>
    </source>
</evidence>
<comment type="caution">
    <text evidence="12">The sequence shown here is derived from an EMBL/GenBank/DDBJ whole genome shotgun (WGS) entry which is preliminary data.</text>
</comment>
<protein>
    <recommendedName>
        <fullName evidence="3">Multiple RNA-binding domain-containing protein 1</fullName>
    </recommendedName>
</protein>
<dbReference type="FunFam" id="3.30.70.330:FF:000247">
    <property type="entry name" value="Multiple RNA-binding domain-containing protein 1"/>
    <property type="match status" value="1"/>
</dbReference>
<comment type="similarity">
    <text evidence="2">Belongs to the RRM MRD1 family.</text>
</comment>
<evidence type="ECO:0000256" key="10">
    <source>
        <dbReference type="SAM" id="MobiDB-lite"/>
    </source>
</evidence>
<evidence type="ECO:0000256" key="1">
    <source>
        <dbReference type="ARBA" id="ARBA00004123"/>
    </source>
</evidence>
<dbReference type="AlphaFoldDB" id="A0AA38VXL9"/>
<feature type="compositionally biased region" description="Pro residues" evidence="10">
    <location>
        <begin position="196"/>
        <end position="205"/>
    </location>
</feature>
<evidence type="ECO:0000256" key="7">
    <source>
        <dbReference type="ARBA" id="ARBA00023242"/>
    </source>
</evidence>
<proteinExistence type="inferred from homology"/>
<keyword evidence="8" id="KW-0687">Ribonucleoprotein</keyword>
<keyword evidence="5" id="KW-0677">Repeat</keyword>
<feature type="domain" description="RRM" evidence="11">
    <location>
        <begin position="494"/>
        <end position="566"/>
    </location>
</feature>
<keyword evidence="7" id="KW-0539">Nucleus</keyword>
<feature type="domain" description="RRM" evidence="11">
    <location>
        <begin position="613"/>
        <end position="694"/>
    </location>
</feature>
<dbReference type="GO" id="GO:0003729">
    <property type="term" value="F:mRNA binding"/>
    <property type="evidence" value="ECO:0007669"/>
    <property type="project" value="TreeGrafter"/>
</dbReference>
<feature type="domain" description="RRM" evidence="11">
    <location>
        <begin position="5"/>
        <end position="78"/>
    </location>
</feature>
<evidence type="ECO:0000256" key="6">
    <source>
        <dbReference type="ARBA" id="ARBA00022884"/>
    </source>
</evidence>
<dbReference type="Proteomes" id="UP001174694">
    <property type="component" value="Unassembled WGS sequence"/>
</dbReference>
<dbReference type="InterPro" id="IPR000504">
    <property type="entry name" value="RRM_dom"/>
</dbReference>
<dbReference type="InterPro" id="IPR051945">
    <property type="entry name" value="RRM_MRD1_RNA_proc_ribogen"/>
</dbReference>
<dbReference type="PANTHER" id="PTHR48039:SF5">
    <property type="entry name" value="RNA-BINDING PROTEIN 28"/>
    <property type="match status" value="1"/>
</dbReference>
<gene>
    <name evidence="12" type="ORF">NKR23_g2792</name>
</gene>
<evidence type="ECO:0000256" key="2">
    <source>
        <dbReference type="ARBA" id="ARBA00008033"/>
    </source>
</evidence>
<feature type="domain" description="RRM" evidence="11">
    <location>
        <begin position="311"/>
        <end position="388"/>
    </location>
</feature>
<keyword evidence="6 9" id="KW-0694">RNA-binding</keyword>
<evidence type="ECO:0000256" key="9">
    <source>
        <dbReference type="PROSITE-ProRule" id="PRU00176"/>
    </source>
</evidence>
<dbReference type="GO" id="GO:0005634">
    <property type="term" value="C:nucleus"/>
    <property type="evidence" value="ECO:0007669"/>
    <property type="project" value="UniProtKB-SubCell"/>
</dbReference>
<accession>A0AA38VXL9</accession>
<feature type="domain" description="RRM" evidence="11">
    <location>
        <begin position="716"/>
        <end position="793"/>
    </location>
</feature>
<evidence type="ECO:0000256" key="4">
    <source>
        <dbReference type="ARBA" id="ARBA00022552"/>
    </source>
</evidence>
<evidence type="ECO:0000313" key="12">
    <source>
        <dbReference type="EMBL" id="KAJ9151743.1"/>
    </source>
</evidence>
<feature type="compositionally biased region" description="Acidic residues" evidence="10">
    <location>
        <begin position="168"/>
        <end position="178"/>
    </location>
</feature>
<reference evidence="12" key="1">
    <citation type="submission" date="2022-07" db="EMBL/GenBank/DDBJ databases">
        <title>Fungi with potential for degradation of polypropylene.</title>
        <authorList>
            <person name="Gostincar C."/>
        </authorList>
    </citation>
    <scope>NUCLEOTIDE SEQUENCE</scope>
    <source>
        <strain evidence="12">EXF-13308</strain>
    </source>
</reference>
<dbReference type="InterPro" id="IPR012677">
    <property type="entry name" value="Nucleotide-bd_a/b_plait_sf"/>
</dbReference>
<dbReference type="GO" id="GO:0006364">
    <property type="term" value="P:rRNA processing"/>
    <property type="evidence" value="ECO:0007669"/>
    <property type="project" value="UniProtKB-KW"/>
</dbReference>
<evidence type="ECO:0000256" key="3">
    <source>
        <dbReference type="ARBA" id="ARBA00013428"/>
    </source>
</evidence>
<dbReference type="SUPFAM" id="SSF54928">
    <property type="entry name" value="RNA-binding domain, RBD"/>
    <property type="match status" value="3"/>
</dbReference>
<sequence length="839" mass="93093">MEESSRLFIKNLPPKISEAELRKHFSTGGREITDLKLIQPRRIAFVGYKTPEDARKAAKYFNKSYIKLSRLWVELAKPITDPSLPTARKIQHGGVKLPTPEPEANEVEKPELNTAKKRKRDALDEADPKLKEFLEVMRPGQVSSNKLEGIMDPVTAGESREAAALLPPEEESDDEYEDIPSRPLKRSKDESRDVPAPVPSPPPRAGPAAEEGSDAAPPPTVQAEARGQPQINATDDDWLRSRTNRLLDLVSPEEQAIMPRAEPAAPSTEEPGAATVEEEPQAADDSQKESEEQPAQPDSESSAVDLIRKTSRIFVRNLAYSTTEDDLRSYLETFGEIEEVHLPVGKAGESKGYALVQYSQADAAIAAFQSADGRIFQGRILHILPAAAKRESKLDEFAISKLPLKKQNLIRRKVEAATTSWNWNSLFMNQDAVNEAMAHRLGIAKSELLDPTSSDGAVKQAIAETSIIQETKAYFQAHGVDLQAFRGARKRGDTAILVKNIPFGTTIEELRRMFEEHGTVLQVLSPPSKTIAIVQFKNAADAKRAYAMLAYRRIKDSVLFLEKAPKDLFLSTDQHPTPVQQEQGHPPAAAPVQKASVAELLERDEDQEQVDTTTLFVRGLNFSTTTEKLADAFKLLDGFVSARVKTRTDPKRGVLSMGFGFCFFDTKEHAQAALETMNGRVLEGHTLTVKASHKGLDAAEERRREDKAKKAAGQRTKIVIKNLPFEATKKDVRALFGTYGQLRGVRIPKRFGNSSRGFAFAEFVTPREAENALKALRDTHLLGRRLVLDFAEAEAVDPEEELERLEKKMSKQVDKVALQQLTGRGRQKVNIGNDNEDEV</sequence>
<feature type="region of interest" description="Disordered" evidence="10">
    <location>
        <begin position="92"/>
        <end position="126"/>
    </location>
</feature>
<dbReference type="SMART" id="SM00360">
    <property type="entry name" value="RRM"/>
    <property type="match status" value="5"/>
</dbReference>